<accession>A0A133VPZ4</accession>
<sequence>MKVKLSEDWYLLSDSENYILSKRTESEKGIYYGQRTYHNNLSSVLETLLHKKLRCSQVRTLKGLVRQQNKFIKELNEIKETIIEKLK</sequence>
<dbReference type="AlphaFoldDB" id="A0A133VPZ4"/>
<reference evidence="1 2" key="1">
    <citation type="journal article" date="2016" name="Sci. Rep.">
        <title>Metabolic traits of an uncultured archaeal lineage -MSBL1- from brine pools of the Red Sea.</title>
        <authorList>
            <person name="Mwirichia R."/>
            <person name="Alam I."/>
            <person name="Rashid M."/>
            <person name="Vinu M."/>
            <person name="Ba-Alawi W."/>
            <person name="Anthony Kamau A."/>
            <person name="Kamanda Ngugi D."/>
            <person name="Goker M."/>
            <person name="Klenk H.P."/>
            <person name="Bajic V."/>
            <person name="Stingl U."/>
        </authorList>
    </citation>
    <scope>NUCLEOTIDE SEQUENCE [LARGE SCALE GENOMIC DNA]</scope>
    <source>
        <strain evidence="1">SCGC-AAA385M02</strain>
    </source>
</reference>
<comment type="caution">
    <text evidence="1">The sequence shown here is derived from an EMBL/GenBank/DDBJ whole genome shotgun (WGS) entry which is preliminary data.</text>
</comment>
<dbReference type="Proteomes" id="UP000070248">
    <property type="component" value="Unassembled WGS sequence"/>
</dbReference>
<evidence type="ECO:0000313" key="2">
    <source>
        <dbReference type="Proteomes" id="UP000070248"/>
    </source>
</evidence>
<proteinExistence type="predicted"/>
<dbReference type="EMBL" id="LHYL01000015">
    <property type="protein sequence ID" value="KXB08497.1"/>
    <property type="molecule type" value="Genomic_DNA"/>
</dbReference>
<name>A0A133VPZ4_9EURY</name>
<keyword evidence="2" id="KW-1185">Reference proteome</keyword>
<organism evidence="1 2">
    <name type="scientific">candidate division MSBL1 archaeon SCGC-AAA385M02</name>
    <dbReference type="NCBI Taxonomy" id="1698287"/>
    <lineage>
        <taxon>Archaea</taxon>
        <taxon>Methanobacteriati</taxon>
        <taxon>Methanobacteriota</taxon>
        <taxon>candidate division MSBL1</taxon>
    </lineage>
</organism>
<protein>
    <submittedName>
        <fullName evidence="1">Uncharacterized protein</fullName>
    </submittedName>
</protein>
<evidence type="ECO:0000313" key="1">
    <source>
        <dbReference type="EMBL" id="KXB08497.1"/>
    </source>
</evidence>
<gene>
    <name evidence="1" type="ORF">AKJ59_00830</name>
</gene>